<name>A0A857MG63_9ACTN</name>
<evidence type="ECO:0000256" key="1">
    <source>
        <dbReference type="SAM" id="Coils"/>
    </source>
</evidence>
<feature type="coiled-coil region" evidence="1">
    <location>
        <begin position="245"/>
        <end position="272"/>
    </location>
</feature>
<feature type="region of interest" description="Disordered" evidence="2">
    <location>
        <begin position="477"/>
        <end position="496"/>
    </location>
</feature>
<sequence>MAFYGVMFGDGLRGVQGRTLKTMTPYTEAEIERERAAITKALKTKTVGSGDDKRTEVVRSHANTSLIFERDPVLKHLGVNEMGHRLAWRALPPWRPAGSILRPVDNHDLAKIEEVMNGYFGGEHASLSERAINTARTAHAGSHPFSPWRDHIDALPAWDGVERIPECLPMVADAGSAYVRQTFLNFWLSIMMRVYEPGCQVDSMLVLHGAQGFRKTSFFRSIPPPDLPIAELSEVPSASENKDLLATAHEAAIALIDELDKLRKKADQAAIKAFVTGRADTWRAPYGKVDETVRRQFILAGTTNLEEFLLDATGNRRYWILVVTDVITDEYLCRERMDLLLAEARDRYRRGERLDYSDEYEAQASAVRDRHLDDPVRAAVWDFLDEPRVSAEVSEAAFGQGLRGEWHTGTPVDVSMVSVDLLLLYIHELSDINKLSMRDAPTVAKIEAAMDAHPRYRRADGRRRVMGKQVRKAWEMVEPPEPPAAAPKVPGPTPGPKWGSVRTAADGPSTPLAPVLIDPRSIVPAVPDKPTRVAEPVVVDVNAPAATLWPPDLPPLAEVPTSDPYA</sequence>
<feature type="compositionally biased region" description="Pro residues" evidence="2">
    <location>
        <begin position="479"/>
        <end position="495"/>
    </location>
</feature>
<feature type="domain" description="Virulence-associated protein E-like" evidence="3">
    <location>
        <begin position="155"/>
        <end position="371"/>
    </location>
</feature>
<protein>
    <recommendedName>
        <fullName evidence="3">Virulence-associated protein E-like domain-containing protein</fullName>
    </recommendedName>
</protein>
<dbReference type="RefSeq" id="WP_083836805.1">
    <property type="nucleotide sequence ID" value="NZ_CP045804.1"/>
</dbReference>
<dbReference type="PANTHER" id="PTHR34985">
    <property type="entry name" value="SLR0554 PROTEIN"/>
    <property type="match status" value="1"/>
</dbReference>
<dbReference type="InterPro" id="IPR007936">
    <property type="entry name" value="VapE-like_dom"/>
</dbReference>
<dbReference type="Pfam" id="PF05272">
    <property type="entry name" value="VapE-like_dom"/>
    <property type="match status" value="1"/>
</dbReference>
<reference evidence="4" key="1">
    <citation type="journal article" date="2021" name="Nat. Microbiol.">
        <title>Cocultivation of an ultrasmall environmental parasitic bacterium with lytic ability against bacteria associated with wastewater foams.</title>
        <authorList>
            <person name="Batinovic S."/>
            <person name="Rose J.J.A."/>
            <person name="Ratcliffe J."/>
            <person name="Seviour R.J."/>
            <person name="Petrovski S."/>
        </authorList>
    </citation>
    <scope>NUCLEOTIDE SEQUENCE</scope>
    <source>
        <strain evidence="4">CON44</strain>
    </source>
</reference>
<evidence type="ECO:0000313" key="4">
    <source>
        <dbReference type="EMBL" id="QHN40301.1"/>
    </source>
</evidence>
<keyword evidence="1" id="KW-0175">Coiled coil</keyword>
<evidence type="ECO:0000256" key="2">
    <source>
        <dbReference type="SAM" id="MobiDB-lite"/>
    </source>
</evidence>
<organism evidence="4">
    <name type="scientific">Gordonia amarae</name>
    <dbReference type="NCBI Taxonomy" id="36821"/>
    <lineage>
        <taxon>Bacteria</taxon>
        <taxon>Bacillati</taxon>
        <taxon>Actinomycetota</taxon>
        <taxon>Actinomycetes</taxon>
        <taxon>Mycobacteriales</taxon>
        <taxon>Gordoniaceae</taxon>
        <taxon>Gordonia</taxon>
    </lineage>
</organism>
<evidence type="ECO:0000259" key="3">
    <source>
        <dbReference type="Pfam" id="PF05272"/>
    </source>
</evidence>
<proteinExistence type="predicted"/>
<dbReference type="AlphaFoldDB" id="A0A857MG63"/>
<dbReference type="PANTHER" id="PTHR34985:SF1">
    <property type="entry name" value="SLR0554 PROTEIN"/>
    <property type="match status" value="1"/>
</dbReference>
<accession>A0A857MG63</accession>
<dbReference type="EMBL" id="CP045810">
    <property type="protein sequence ID" value="QHN40301.1"/>
    <property type="molecule type" value="Genomic_DNA"/>
</dbReference>
<gene>
    <name evidence="4" type="ORF">GII30_15100</name>
</gene>
<feature type="region of interest" description="Disordered" evidence="2">
    <location>
        <begin position="546"/>
        <end position="566"/>
    </location>
</feature>